<feature type="region of interest" description="Disordered" evidence="1">
    <location>
        <begin position="24"/>
        <end position="76"/>
    </location>
</feature>
<evidence type="ECO:0000256" key="1">
    <source>
        <dbReference type="SAM" id="MobiDB-lite"/>
    </source>
</evidence>
<keyword evidence="2" id="KW-0547">Nucleotide-binding</keyword>
<gene>
    <name evidence="2" type="ORF">M6B22_11205</name>
</gene>
<dbReference type="GO" id="GO:0005524">
    <property type="term" value="F:ATP binding"/>
    <property type="evidence" value="ECO:0007669"/>
    <property type="project" value="UniProtKB-KW"/>
</dbReference>
<dbReference type="InterPro" id="IPR051162">
    <property type="entry name" value="T4SS_component"/>
</dbReference>
<keyword evidence="3" id="KW-1185">Reference proteome</keyword>
<dbReference type="PANTHER" id="PTHR30121:SF12">
    <property type="entry name" value="TYPE IV SECRETION SYSTEM PROTEIN CAGE"/>
    <property type="match status" value="1"/>
</dbReference>
<reference evidence="2" key="1">
    <citation type="submission" date="2022-05" db="EMBL/GenBank/DDBJ databases">
        <title>Jatrophihabitans sp. SB3-54 whole genome sequence.</title>
        <authorList>
            <person name="Suh M.K."/>
            <person name="Eom M.K."/>
            <person name="Kim J.S."/>
            <person name="Kim H.S."/>
            <person name="Do H.E."/>
            <person name="Shin Y.K."/>
            <person name="Lee J.-S."/>
        </authorList>
    </citation>
    <scope>NUCLEOTIDE SEQUENCE</scope>
    <source>
        <strain evidence="2">SB3-54</strain>
    </source>
</reference>
<accession>A0ABY7JS05</accession>
<feature type="compositionally biased region" description="Basic and acidic residues" evidence="1">
    <location>
        <begin position="54"/>
        <end position="69"/>
    </location>
</feature>
<evidence type="ECO:0000313" key="2">
    <source>
        <dbReference type="EMBL" id="WAX55128.1"/>
    </source>
</evidence>
<dbReference type="SUPFAM" id="SSF52540">
    <property type="entry name" value="P-loop containing nucleoside triphosphate hydrolases"/>
    <property type="match status" value="1"/>
</dbReference>
<name>A0ABY7JS05_9ACTN</name>
<dbReference type="RefSeq" id="WP_269441630.1">
    <property type="nucleotide sequence ID" value="NZ_CP097463.1"/>
</dbReference>
<keyword evidence="2" id="KW-0067">ATP-binding</keyword>
<protein>
    <submittedName>
        <fullName evidence="2">ATP-binding protein</fullName>
    </submittedName>
</protein>
<organism evidence="2 3">
    <name type="scientific">Jatrophihabitans cynanchi</name>
    <dbReference type="NCBI Taxonomy" id="2944128"/>
    <lineage>
        <taxon>Bacteria</taxon>
        <taxon>Bacillati</taxon>
        <taxon>Actinomycetota</taxon>
        <taxon>Actinomycetes</taxon>
        <taxon>Jatrophihabitantales</taxon>
        <taxon>Jatrophihabitantaceae</taxon>
        <taxon>Jatrophihabitans</taxon>
    </lineage>
</organism>
<proteinExistence type="predicted"/>
<dbReference type="InterPro" id="IPR027417">
    <property type="entry name" value="P-loop_NTPase"/>
</dbReference>
<dbReference type="Proteomes" id="UP001164693">
    <property type="component" value="Chromosome"/>
</dbReference>
<dbReference type="EMBL" id="CP097463">
    <property type="protein sequence ID" value="WAX55128.1"/>
    <property type="molecule type" value="Genomic_DNA"/>
</dbReference>
<evidence type="ECO:0000313" key="3">
    <source>
        <dbReference type="Proteomes" id="UP001164693"/>
    </source>
</evidence>
<dbReference type="PANTHER" id="PTHR30121">
    <property type="entry name" value="UNCHARACTERIZED PROTEIN YJGR-RELATED"/>
    <property type="match status" value="1"/>
</dbReference>
<sequence>MPVAPPRPTREPVAGARRIAAPAYVPAGTGRQARRAARRNVRRVEAGARVAESSARKAARDADRAERQAAHCLPRAGEDGSDSLRVYRPLKIQQHRATSEVLAGAYPFLAEAGLGEKGVYVGTDSYSGAAFCFDPWVLYADGVLTNPNVLLAGIIGRGKSSLAKSLATRSIAFGRKVYVPGDPKGEWTPVAEAVGGQAIQLGGGLSTRLNPLDEGPRPAALSEAEWINTVTGRRRDLLRAIVEMSLARPMHSVEATAVFTALDAAVRENTTPTLRHVVEAMFNPSHAVAGSSIDQLTADGRAVAHALNRLVTGDLSGLFDGPSTTHFHTDLPMVSLDLSRIHGSDQLIALVMTCASTWMEAAITDPDSGQRWVIYDEAWRLLRSPALLARMQSQWKLSRAWGIANLMIIHRLSDLDAVGDANSAVRNLALGLLADCSTRIIYAQEAGESTKTGAAIGLAAAEIAQLPDLERGEGLWKIKDRAFLARNVLTPGELAVFDTNSRMDGPAARRPAGPSPC</sequence>
<feature type="compositionally biased region" description="Basic residues" evidence="1">
    <location>
        <begin position="32"/>
        <end position="41"/>
    </location>
</feature>
<dbReference type="Gene3D" id="3.40.50.300">
    <property type="entry name" value="P-loop containing nucleotide triphosphate hydrolases"/>
    <property type="match status" value="2"/>
</dbReference>